<evidence type="ECO:0000313" key="4">
    <source>
        <dbReference type="Proteomes" id="UP000006997"/>
    </source>
</evidence>
<reference evidence="3 4" key="1">
    <citation type="submission" date="2012-04" db="EMBL/GenBank/DDBJ databases">
        <title>The Genome Sequence of Bacillus cereus MC67.</title>
        <authorList>
            <consortium name="The Broad Institute Genome Sequencing Platform"/>
            <consortium name="The Broad Institute Genome Sequencing Center for Infectious Disease"/>
            <person name="Feldgarden M."/>
            <person name="Van der Auwera G.A."/>
            <person name="Mahillon J."/>
            <person name="Duprez V."/>
            <person name="Timmery S."/>
            <person name="Mattelet C."/>
            <person name="Dierick K."/>
            <person name="Sun M."/>
            <person name="Yu Z."/>
            <person name="Zhu L."/>
            <person name="Hu X."/>
            <person name="Shank E.B."/>
            <person name="Swiecicka I."/>
            <person name="Hansen B.M."/>
            <person name="Andrup L."/>
            <person name="Young S.K."/>
            <person name="Zeng Q."/>
            <person name="Gargeya S."/>
            <person name="Fitzgerald M."/>
            <person name="Haas B."/>
            <person name="Abouelleil A."/>
            <person name="Alvarado L."/>
            <person name="Arachchi H.M."/>
            <person name="Berlin A."/>
            <person name="Chapman S.B."/>
            <person name="Goldberg J."/>
            <person name="Griggs A."/>
            <person name="Gujja S."/>
            <person name="Hansen M."/>
            <person name="Howarth C."/>
            <person name="Imamovic A."/>
            <person name="Larimer J."/>
            <person name="McCowen C."/>
            <person name="Montmayeur A."/>
            <person name="Murphy C."/>
            <person name="Neiman D."/>
            <person name="Pearson M."/>
            <person name="Priest M."/>
            <person name="Roberts A."/>
            <person name="Saif S."/>
            <person name="Shea T."/>
            <person name="Sisk P."/>
            <person name="Sykes S."/>
            <person name="Wortman J."/>
            <person name="Nusbaum C."/>
            <person name="Birren B."/>
        </authorList>
    </citation>
    <scope>NUCLEOTIDE SEQUENCE [LARGE SCALE GENOMIC DNA]</scope>
    <source>
        <strain evidence="3 4">MC67</strain>
    </source>
</reference>
<dbReference type="SUPFAM" id="SSF55073">
    <property type="entry name" value="Nucleotide cyclase"/>
    <property type="match status" value="1"/>
</dbReference>
<dbReference type="InterPro" id="IPR043128">
    <property type="entry name" value="Rev_trsase/Diguanyl_cyclase"/>
</dbReference>
<name>J8FIP5_BACCE</name>
<feature type="domain" description="GGDEF" evidence="2">
    <location>
        <begin position="1"/>
        <end position="95"/>
    </location>
</feature>
<gene>
    <name evidence="3" type="ORF">II3_02340</name>
</gene>
<dbReference type="Pfam" id="PF00990">
    <property type="entry name" value="GGDEF"/>
    <property type="match status" value="1"/>
</dbReference>
<proteinExistence type="predicted"/>
<dbReference type="SMART" id="SM00267">
    <property type="entry name" value="GGDEF"/>
    <property type="match status" value="1"/>
</dbReference>
<feature type="domain" description="EAL" evidence="1">
    <location>
        <begin position="104"/>
        <end position="140"/>
    </location>
</feature>
<dbReference type="InterPro" id="IPR001633">
    <property type="entry name" value="EAL_dom"/>
</dbReference>
<dbReference type="InterPro" id="IPR052163">
    <property type="entry name" value="DGC-Regulatory_Protein"/>
</dbReference>
<dbReference type="HOGENOM" id="CLU_1831052_0_0_9"/>
<sequence>MRSKDIVARQGGDEFTILLPDMYSEKSASFMAEQILTILNKPYFIKDEELSVTPSIGIAMYPDYGTDVTELMKNADMAMYRAKANGKNRFVFFSKEMSIAQNEIHFLEGELSKALQQNEFSLEYQPQVNTKQNKLSVLRH</sequence>
<protein>
    <submittedName>
        <fullName evidence="3">Diguanylate cyclase (GGDEF) domain-containing protein</fullName>
    </submittedName>
</protein>
<comment type="caution">
    <text evidence="3">The sequence shown here is derived from an EMBL/GenBank/DDBJ whole genome shotgun (WGS) entry which is preliminary data.</text>
</comment>
<dbReference type="InterPro" id="IPR000160">
    <property type="entry name" value="GGDEF_dom"/>
</dbReference>
<dbReference type="PROSITE" id="PS50887">
    <property type="entry name" value="GGDEF"/>
    <property type="match status" value="1"/>
</dbReference>
<evidence type="ECO:0000259" key="2">
    <source>
        <dbReference type="PROSITE" id="PS50887"/>
    </source>
</evidence>
<dbReference type="AlphaFoldDB" id="J8FIP5"/>
<dbReference type="Gene3D" id="3.30.70.270">
    <property type="match status" value="1"/>
</dbReference>
<evidence type="ECO:0000313" key="3">
    <source>
        <dbReference type="EMBL" id="EJR00511.1"/>
    </source>
</evidence>
<dbReference type="InterPro" id="IPR029787">
    <property type="entry name" value="Nucleotide_cyclase"/>
</dbReference>
<dbReference type="PANTHER" id="PTHR46663:SF3">
    <property type="entry name" value="SLL0267 PROTEIN"/>
    <property type="match status" value="1"/>
</dbReference>
<dbReference type="PATRIC" id="fig|1053219.3.peg.2384"/>
<organism evidence="3 4">
    <name type="scientific">Bacillus cereus MC67</name>
    <dbReference type="NCBI Taxonomy" id="1053219"/>
    <lineage>
        <taxon>Bacteria</taxon>
        <taxon>Bacillati</taxon>
        <taxon>Bacillota</taxon>
        <taxon>Bacilli</taxon>
        <taxon>Bacillales</taxon>
        <taxon>Bacillaceae</taxon>
        <taxon>Bacillus</taxon>
        <taxon>Bacillus cereus group</taxon>
    </lineage>
</organism>
<dbReference type="PROSITE" id="PS50883">
    <property type="entry name" value="EAL"/>
    <property type="match status" value="1"/>
</dbReference>
<evidence type="ECO:0000259" key="1">
    <source>
        <dbReference type="PROSITE" id="PS50883"/>
    </source>
</evidence>
<dbReference type="NCBIfam" id="TIGR00254">
    <property type="entry name" value="GGDEF"/>
    <property type="match status" value="1"/>
</dbReference>
<dbReference type="PANTHER" id="PTHR46663">
    <property type="entry name" value="DIGUANYLATE CYCLASE DGCT-RELATED"/>
    <property type="match status" value="1"/>
</dbReference>
<accession>J8FIP5</accession>
<dbReference type="CDD" id="cd01949">
    <property type="entry name" value="GGDEF"/>
    <property type="match status" value="1"/>
</dbReference>
<dbReference type="EMBL" id="AHEN01000025">
    <property type="protein sequence ID" value="EJR00511.1"/>
    <property type="molecule type" value="Genomic_DNA"/>
</dbReference>
<dbReference type="Proteomes" id="UP000006997">
    <property type="component" value="Unassembled WGS sequence"/>
</dbReference>